<reference evidence="1 2" key="1">
    <citation type="submission" date="2020-10" db="EMBL/GenBank/DDBJ databases">
        <title>Plant Genome Project.</title>
        <authorList>
            <person name="Zhang R.-G."/>
        </authorList>
    </citation>
    <scope>NUCLEOTIDE SEQUENCE [LARGE SCALE GENOMIC DNA]</scope>
    <source>
        <strain evidence="1">FAFU-HL-1</strain>
        <tissue evidence="1">Leaf</tissue>
    </source>
</reference>
<evidence type="ECO:0000313" key="2">
    <source>
        <dbReference type="Proteomes" id="UP000657918"/>
    </source>
</evidence>
<accession>A0A835JSM2</accession>
<dbReference type="AlphaFoldDB" id="A0A835JSM2"/>
<sequence>MGDSSSLISMLLHELFADADLLNEFPAYKPDPRLPNITLNMVGSQVGRFKHIAEGRLGAHQLKEMEITILFSRAGQSSTGRGILVHLSCAKSFPDRLLSIRQGKGLPCNAVCVIEGLNPEEYGRSSTISKSDNLNIT</sequence>
<dbReference type="Proteomes" id="UP000657918">
    <property type="component" value="Unassembled WGS sequence"/>
</dbReference>
<protein>
    <submittedName>
        <fullName evidence="1">Uncharacterized protein</fullName>
    </submittedName>
</protein>
<keyword evidence="2" id="KW-1185">Reference proteome</keyword>
<dbReference type="OrthoDB" id="10552357at2759"/>
<evidence type="ECO:0000313" key="1">
    <source>
        <dbReference type="EMBL" id="KAF9673848.1"/>
    </source>
</evidence>
<organism evidence="1 2">
    <name type="scientific">Salix dunnii</name>
    <dbReference type="NCBI Taxonomy" id="1413687"/>
    <lineage>
        <taxon>Eukaryota</taxon>
        <taxon>Viridiplantae</taxon>
        <taxon>Streptophyta</taxon>
        <taxon>Embryophyta</taxon>
        <taxon>Tracheophyta</taxon>
        <taxon>Spermatophyta</taxon>
        <taxon>Magnoliopsida</taxon>
        <taxon>eudicotyledons</taxon>
        <taxon>Gunneridae</taxon>
        <taxon>Pentapetalae</taxon>
        <taxon>rosids</taxon>
        <taxon>fabids</taxon>
        <taxon>Malpighiales</taxon>
        <taxon>Salicaceae</taxon>
        <taxon>Saliceae</taxon>
        <taxon>Salix</taxon>
    </lineage>
</organism>
<comment type="caution">
    <text evidence="1">The sequence shown here is derived from an EMBL/GenBank/DDBJ whole genome shotgun (WGS) entry which is preliminary data.</text>
</comment>
<proteinExistence type="predicted"/>
<dbReference type="EMBL" id="JADGMS010000010">
    <property type="protein sequence ID" value="KAF9673848.1"/>
    <property type="molecule type" value="Genomic_DNA"/>
</dbReference>
<name>A0A835JSM2_9ROSI</name>
<gene>
    <name evidence="1" type="ORF">SADUNF_Sadunf10G0066500</name>
</gene>